<sequence>MLFEKQKNTENEKIAADYYLIEQIQPQGGITFNDERYIQTGNSYECCLHIYELPEKVNDNWLKELTDIKDTVVTIDISSHDIYEIKKNINRSIQEQASRRGSATNWEEAYNAEKKANDMIQLFHEISKLKEVVKIIDIRIFISDREKEKLEEKISKLSKILESNKYRSAIFLNEAKNEWVSMYQTYTEQQKNPYSIFGQSIQGETLAHGNPFHFSSLEDPYGSYLGYTKCGGNVLFDEFTKTKTRLYYNSLVIGGMGSGKSTFLKKRFKDRASRGDFVRVFDITGEFSRLTKYYGGKIIKFGSSNTMLNPFEILRAGDNETINFQLHMSKLSANYKYLVPTATEQEVIMFSNIARELYQEFNLYSDVDGKENQITGLLPEKYPTYTDYLNLLNRKITEISNGNYNEINIEVARRNLITLDNIKNTIEHVIYTFGSILDGYTTIENILDEQIICYDISDLKQMKAEIFDVVIFNVISLCWDNCVANGIRMNQMEYEGKIEKWDKVKTLILIDEAHHWVNTKKEHALDLVTKYLREARKYNGGITLASQSIRDFVPEGGTGVAIDKIKTVFELTQYKFIFNQDTNVIDLINNVFKNSLTERQINKIPRLELGDCILHISGDKNYEFHVHVTDEEQRLFAGGD</sequence>
<name>A0A174DXW9_9FIRM</name>
<dbReference type="RefSeq" id="WP_055159286.1">
    <property type="nucleotide sequence ID" value="NZ_CAUBVW010000036.1"/>
</dbReference>
<dbReference type="EMBL" id="CYZO01000029">
    <property type="protein sequence ID" value="CUO28895.1"/>
    <property type="molecule type" value="Genomic_DNA"/>
</dbReference>
<dbReference type="SUPFAM" id="SSF52540">
    <property type="entry name" value="P-loop containing nucleoside triphosphate hydrolases"/>
    <property type="match status" value="1"/>
</dbReference>
<dbReference type="Pfam" id="PF19044">
    <property type="entry name" value="P-loop_TraG"/>
    <property type="match status" value="1"/>
</dbReference>
<evidence type="ECO:0000259" key="1">
    <source>
        <dbReference type="Pfam" id="PF19044"/>
    </source>
</evidence>
<keyword evidence="2" id="KW-0547">Nucleotide-binding</keyword>
<evidence type="ECO:0000313" key="3">
    <source>
        <dbReference type="Proteomes" id="UP000095787"/>
    </source>
</evidence>
<organism evidence="2 3">
    <name type="scientific">[Ruminococcus] torques</name>
    <dbReference type="NCBI Taxonomy" id="33039"/>
    <lineage>
        <taxon>Bacteria</taxon>
        <taxon>Bacillati</taxon>
        <taxon>Bacillota</taxon>
        <taxon>Clostridia</taxon>
        <taxon>Lachnospirales</taxon>
        <taxon>Lachnospiraceae</taxon>
        <taxon>Mediterraneibacter</taxon>
    </lineage>
</organism>
<reference evidence="2 3" key="1">
    <citation type="submission" date="2015-09" db="EMBL/GenBank/DDBJ databases">
        <authorList>
            <consortium name="Pathogen Informatics"/>
        </authorList>
    </citation>
    <scope>NUCLEOTIDE SEQUENCE [LARGE SCALE GENOMIC DNA]</scope>
    <source>
        <strain evidence="2 3">2789STDY5834841</strain>
    </source>
</reference>
<dbReference type="Gene3D" id="3.40.50.300">
    <property type="entry name" value="P-loop containing nucleotide triphosphate hydrolases"/>
    <property type="match status" value="2"/>
</dbReference>
<protein>
    <submittedName>
        <fullName evidence="2">Conjugal transfer ATP-binding protein TraC</fullName>
    </submittedName>
</protein>
<keyword evidence="2" id="KW-0067">ATP-binding</keyword>
<proteinExistence type="predicted"/>
<feature type="domain" description="TraG P-loop" evidence="1">
    <location>
        <begin position="236"/>
        <end position="591"/>
    </location>
</feature>
<gene>
    <name evidence="2" type="ORF">ERS852456_02137</name>
</gene>
<accession>A0A174DXW9</accession>
<dbReference type="AlphaFoldDB" id="A0A174DXW9"/>
<dbReference type="PANTHER" id="PTHR30121:SF6">
    <property type="entry name" value="SLR6007 PROTEIN"/>
    <property type="match status" value="1"/>
</dbReference>
<dbReference type="PANTHER" id="PTHR30121">
    <property type="entry name" value="UNCHARACTERIZED PROTEIN YJGR-RELATED"/>
    <property type="match status" value="1"/>
</dbReference>
<dbReference type="InterPro" id="IPR043964">
    <property type="entry name" value="P-loop_TraG"/>
</dbReference>
<evidence type="ECO:0000313" key="2">
    <source>
        <dbReference type="EMBL" id="CUO28895.1"/>
    </source>
</evidence>
<dbReference type="GO" id="GO:0005524">
    <property type="term" value="F:ATP binding"/>
    <property type="evidence" value="ECO:0007669"/>
    <property type="project" value="UniProtKB-KW"/>
</dbReference>
<dbReference type="Proteomes" id="UP000095787">
    <property type="component" value="Unassembled WGS sequence"/>
</dbReference>
<dbReference type="InterPro" id="IPR027417">
    <property type="entry name" value="P-loop_NTPase"/>
</dbReference>
<dbReference type="InterPro" id="IPR051162">
    <property type="entry name" value="T4SS_component"/>
</dbReference>